<evidence type="ECO:0000256" key="5">
    <source>
        <dbReference type="ARBA" id="ARBA00022015"/>
    </source>
</evidence>
<keyword evidence="7" id="KW-0970">Cilium biogenesis/degradation</keyword>
<evidence type="ECO:0000256" key="7">
    <source>
        <dbReference type="ARBA" id="ARBA00022794"/>
    </source>
</evidence>
<gene>
    <name evidence="11" type="ORF">MN116_006747</name>
</gene>
<dbReference type="GO" id="GO:0097712">
    <property type="term" value="P:vesicle targeting, trans-Golgi to periciliary membrane compartment"/>
    <property type="evidence" value="ECO:0007669"/>
    <property type="project" value="TreeGrafter"/>
</dbReference>
<reference evidence="11" key="1">
    <citation type="submission" date="2022-04" db="EMBL/GenBank/DDBJ databases">
        <authorList>
            <person name="Xu L."/>
            <person name="Lv Z."/>
        </authorList>
    </citation>
    <scope>NUCLEOTIDE SEQUENCE</scope>
    <source>
        <strain evidence="11">LV_2022a</strain>
    </source>
</reference>
<reference evidence="11" key="2">
    <citation type="journal article" date="2023" name="Infect Dis Poverty">
        <title>Chromosome-scale genome of the human blood fluke Schistosoma mekongi and its implications for public health.</title>
        <authorList>
            <person name="Zhou M."/>
            <person name="Xu L."/>
            <person name="Xu D."/>
            <person name="Chen W."/>
            <person name="Khan J."/>
            <person name="Hu Y."/>
            <person name="Huang H."/>
            <person name="Wei H."/>
            <person name="Zhang Y."/>
            <person name="Chusongsang P."/>
            <person name="Tanasarnprasert K."/>
            <person name="Hu X."/>
            <person name="Limpanont Y."/>
            <person name="Lv Z."/>
        </authorList>
    </citation>
    <scope>NUCLEOTIDE SEQUENCE</scope>
    <source>
        <strain evidence="11">LV_2022a</strain>
    </source>
</reference>
<dbReference type="EMBL" id="JALJAT010000005">
    <property type="protein sequence ID" value="KAK4469168.1"/>
    <property type="molecule type" value="Genomic_DNA"/>
</dbReference>
<sequence length="166" mass="19222">MCSAVLIKRCGISVSSKCLVIIYGKDLKTKIRKISLPMLQKSTVAETFKKLQACERQKQFISLIPKSQILRLLTILKDVLNGMNLSDALNRKEIVDYVQRDEDPNCTIPQLPFDYSVSERKQAIMNKLLEDNPVFPTEQNFVYDKEADFQEEQIETYSWDSDECEF</sequence>
<evidence type="ECO:0000256" key="2">
    <source>
        <dbReference type="ARBA" id="ARBA00004120"/>
    </source>
</evidence>
<evidence type="ECO:0000313" key="11">
    <source>
        <dbReference type="EMBL" id="KAK4469168.1"/>
    </source>
</evidence>
<protein>
    <recommendedName>
        <fullName evidence="5">Centrosomal protein of 19 kDa</fullName>
    </recommendedName>
</protein>
<organism evidence="11 12">
    <name type="scientific">Schistosoma mekongi</name>
    <name type="common">Parasitic worm</name>
    <dbReference type="NCBI Taxonomy" id="38744"/>
    <lineage>
        <taxon>Eukaryota</taxon>
        <taxon>Metazoa</taxon>
        <taxon>Spiralia</taxon>
        <taxon>Lophotrochozoa</taxon>
        <taxon>Platyhelminthes</taxon>
        <taxon>Trematoda</taxon>
        <taxon>Digenea</taxon>
        <taxon>Strigeidida</taxon>
        <taxon>Schistosomatoidea</taxon>
        <taxon>Schistosomatidae</taxon>
        <taxon>Schistosoma</taxon>
    </lineage>
</organism>
<keyword evidence="9" id="KW-0206">Cytoskeleton</keyword>
<evidence type="ECO:0000256" key="9">
    <source>
        <dbReference type="ARBA" id="ARBA00023212"/>
    </source>
</evidence>
<name>A0AAE1Z8N7_SCHME</name>
<comment type="similarity">
    <text evidence="4">Belongs to the CEP19 family.</text>
</comment>
<evidence type="ECO:0000256" key="10">
    <source>
        <dbReference type="ARBA" id="ARBA00023273"/>
    </source>
</evidence>
<evidence type="ECO:0000256" key="8">
    <source>
        <dbReference type="ARBA" id="ARBA00023069"/>
    </source>
</evidence>
<keyword evidence="12" id="KW-1185">Reference proteome</keyword>
<evidence type="ECO:0000256" key="1">
    <source>
        <dbReference type="ARBA" id="ARBA00004114"/>
    </source>
</evidence>
<dbReference type="GO" id="GO:0000922">
    <property type="term" value="C:spindle pole"/>
    <property type="evidence" value="ECO:0007669"/>
    <property type="project" value="TreeGrafter"/>
</dbReference>
<accession>A0AAE1Z8N7</accession>
<proteinExistence type="inferred from homology"/>
<dbReference type="PANTHER" id="PTHR31539">
    <property type="entry name" value="CENTROSOMAL PROTEIN OF 19K CEP19"/>
    <property type="match status" value="1"/>
</dbReference>
<comment type="caution">
    <text evidence="11">The sequence shown here is derived from an EMBL/GenBank/DDBJ whole genome shotgun (WGS) entry which is preliminary data.</text>
</comment>
<keyword evidence="6" id="KW-0963">Cytoplasm</keyword>
<keyword evidence="10" id="KW-0966">Cell projection</keyword>
<dbReference type="GO" id="GO:0005814">
    <property type="term" value="C:centriole"/>
    <property type="evidence" value="ECO:0007669"/>
    <property type="project" value="UniProtKB-SubCell"/>
</dbReference>
<evidence type="ECO:0000256" key="3">
    <source>
        <dbReference type="ARBA" id="ARBA00004186"/>
    </source>
</evidence>
<dbReference type="GO" id="GO:0034454">
    <property type="term" value="P:microtubule anchoring at centrosome"/>
    <property type="evidence" value="ECO:0007669"/>
    <property type="project" value="TreeGrafter"/>
</dbReference>
<dbReference type="PANTHER" id="PTHR31539:SF1">
    <property type="entry name" value="CENTROSOMAL PROTEIN OF 19 KDA"/>
    <property type="match status" value="1"/>
</dbReference>
<dbReference type="Pfam" id="PF14933">
    <property type="entry name" value="CEP19"/>
    <property type="match status" value="1"/>
</dbReference>
<evidence type="ECO:0000256" key="6">
    <source>
        <dbReference type="ARBA" id="ARBA00022490"/>
    </source>
</evidence>
<evidence type="ECO:0000313" key="12">
    <source>
        <dbReference type="Proteomes" id="UP001292079"/>
    </source>
</evidence>
<evidence type="ECO:0000256" key="4">
    <source>
        <dbReference type="ARBA" id="ARBA00009371"/>
    </source>
</evidence>
<dbReference type="InterPro" id="IPR029412">
    <property type="entry name" value="CEP19"/>
</dbReference>
<dbReference type="GO" id="GO:0036064">
    <property type="term" value="C:ciliary basal body"/>
    <property type="evidence" value="ECO:0007669"/>
    <property type="project" value="TreeGrafter"/>
</dbReference>
<comment type="subcellular location">
    <subcellularLocation>
        <location evidence="2">Cytoplasm</location>
        <location evidence="2">Cytoskeleton</location>
        <location evidence="2">Cilium basal body</location>
    </subcellularLocation>
    <subcellularLocation>
        <location evidence="1">Cytoplasm</location>
        <location evidence="1">Cytoskeleton</location>
        <location evidence="1">Microtubule organizing center</location>
        <location evidence="1">Centrosome</location>
        <location evidence="1">Centriole</location>
    </subcellularLocation>
    <subcellularLocation>
        <location evidence="3">Cytoplasm</location>
        <location evidence="3">Cytoskeleton</location>
        <location evidence="3">Spindle</location>
    </subcellularLocation>
</comment>
<keyword evidence="8" id="KW-0969">Cilium</keyword>
<dbReference type="Proteomes" id="UP001292079">
    <property type="component" value="Unassembled WGS sequence"/>
</dbReference>
<dbReference type="AlphaFoldDB" id="A0AAE1Z8N7"/>